<keyword evidence="4" id="KW-1185">Reference proteome</keyword>
<dbReference type="AlphaFoldDB" id="A0AAW1XMT0"/>
<protein>
    <recommendedName>
        <fullName evidence="2">JmjC domain-containing protein</fullName>
    </recommendedName>
</protein>
<dbReference type="Proteomes" id="UP001457282">
    <property type="component" value="Unassembled WGS sequence"/>
</dbReference>
<gene>
    <name evidence="3" type="ORF">M0R45_014409</name>
</gene>
<organism evidence="3 4">
    <name type="scientific">Rubus argutus</name>
    <name type="common">Southern blackberry</name>
    <dbReference type="NCBI Taxonomy" id="59490"/>
    <lineage>
        <taxon>Eukaryota</taxon>
        <taxon>Viridiplantae</taxon>
        <taxon>Streptophyta</taxon>
        <taxon>Embryophyta</taxon>
        <taxon>Tracheophyta</taxon>
        <taxon>Spermatophyta</taxon>
        <taxon>Magnoliopsida</taxon>
        <taxon>eudicotyledons</taxon>
        <taxon>Gunneridae</taxon>
        <taxon>Pentapetalae</taxon>
        <taxon>rosids</taxon>
        <taxon>fabids</taxon>
        <taxon>Rosales</taxon>
        <taxon>Rosaceae</taxon>
        <taxon>Rosoideae</taxon>
        <taxon>Rosoideae incertae sedis</taxon>
        <taxon>Rubus</taxon>
    </lineage>
</organism>
<dbReference type="Pfam" id="PF13621">
    <property type="entry name" value="Cupin_8"/>
    <property type="match status" value="1"/>
</dbReference>
<dbReference type="SMART" id="SM00558">
    <property type="entry name" value="JmjC"/>
    <property type="match status" value="1"/>
</dbReference>
<comment type="similarity">
    <text evidence="1">Belongs to the JARID1 histone demethylase family.</text>
</comment>
<evidence type="ECO:0000313" key="3">
    <source>
        <dbReference type="EMBL" id="KAK9937631.1"/>
    </source>
</evidence>
<sequence>MEGKIETLWNEVRELSLGNSGQLDRLNFPPTPLQFLRDFVSQNKPCIISNATNHWPALSRWTRDSYLTDALSSAHVSLHLTPHGRADALVPSSTPSSLCFASAHVQRTPFPEALLLITTNNGESSSPNLVAYAQQQNNFFPSEYSTLAADCDPHIDFASEALGCLPEAVNMWIGNDRSTTSFHKDHYENLYAVVTGQKHFLLLPPTDVHRMYIREYPAAQYSYSQATGEFKLELESPPRCVPWSSVDPYPSPEDRDEQLSNFPLFFNGPKPFRCTINPGEMLYLPSMWFHHVSQSPDSRGRTIAVNYWYDMQFDIKYAYFNFLQSIHCPSIENLTPAETVNDDLGSDIGDE</sequence>
<accession>A0AAW1XMT0</accession>
<proteinExistence type="inferred from homology"/>
<dbReference type="InterPro" id="IPR003347">
    <property type="entry name" value="JmjC_dom"/>
</dbReference>
<dbReference type="PANTHER" id="PTHR12461:SF99">
    <property type="entry name" value="BIFUNCTIONAL PEPTIDASE AND (3S)-LYSYL HYDROXYLASE JMJD7"/>
    <property type="match status" value="1"/>
</dbReference>
<feature type="domain" description="JmjC" evidence="2">
    <location>
        <begin position="131"/>
        <end position="324"/>
    </location>
</feature>
<comment type="caution">
    <text evidence="3">The sequence shown here is derived from an EMBL/GenBank/DDBJ whole genome shotgun (WGS) entry which is preliminary data.</text>
</comment>
<reference evidence="3 4" key="1">
    <citation type="journal article" date="2023" name="G3 (Bethesda)">
        <title>A chromosome-length genome assembly and annotation of blackberry (Rubus argutus, cv. 'Hillquist').</title>
        <authorList>
            <person name="Bruna T."/>
            <person name="Aryal R."/>
            <person name="Dudchenko O."/>
            <person name="Sargent D.J."/>
            <person name="Mead D."/>
            <person name="Buti M."/>
            <person name="Cavallini A."/>
            <person name="Hytonen T."/>
            <person name="Andres J."/>
            <person name="Pham M."/>
            <person name="Weisz D."/>
            <person name="Mascagni F."/>
            <person name="Usai G."/>
            <person name="Natali L."/>
            <person name="Bassil N."/>
            <person name="Fernandez G.E."/>
            <person name="Lomsadze A."/>
            <person name="Armour M."/>
            <person name="Olukolu B."/>
            <person name="Poorten T."/>
            <person name="Britton C."/>
            <person name="Davik J."/>
            <person name="Ashrafi H."/>
            <person name="Aiden E.L."/>
            <person name="Borodovsky M."/>
            <person name="Worthington M."/>
        </authorList>
    </citation>
    <scope>NUCLEOTIDE SEQUENCE [LARGE SCALE GENOMIC DNA]</scope>
    <source>
        <strain evidence="3">PI 553951</strain>
    </source>
</reference>
<dbReference type="EMBL" id="JBEDUW010000003">
    <property type="protein sequence ID" value="KAK9937631.1"/>
    <property type="molecule type" value="Genomic_DNA"/>
</dbReference>
<evidence type="ECO:0000256" key="1">
    <source>
        <dbReference type="ARBA" id="ARBA00006801"/>
    </source>
</evidence>
<dbReference type="Gene3D" id="2.60.120.10">
    <property type="entry name" value="Jelly Rolls"/>
    <property type="match status" value="1"/>
</dbReference>
<name>A0AAW1XMT0_RUBAR</name>
<evidence type="ECO:0000259" key="2">
    <source>
        <dbReference type="PROSITE" id="PS51184"/>
    </source>
</evidence>
<dbReference type="SUPFAM" id="SSF51197">
    <property type="entry name" value="Clavaminate synthase-like"/>
    <property type="match status" value="1"/>
</dbReference>
<dbReference type="InterPro" id="IPR041667">
    <property type="entry name" value="Cupin_8"/>
</dbReference>
<evidence type="ECO:0000313" key="4">
    <source>
        <dbReference type="Proteomes" id="UP001457282"/>
    </source>
</evidence>
<dbReference type="InterPro" id="IPR014710">
    <property type="entry name" value="RmlC-like_jellyroll"/>
</dbReference>
<dbReference type="PANTHER" id="PTHR12461">
    <property type="entry name" value="HYPOXIA-INDUCIBLE FACTOR 1 ALPHA INHIBITOR-RELATED"/>
    <property type="match status" value="1"/>
</dbReference>
<dbReference type="PROSITE" id="PS51184">
    <property type="entry name" value="JMJC"/>
    <property type="match status" value="1"/>
</dbReference>